<evidence type="ECO:0000313" key="6">
    <source>
        <dbReference type="Proteomes" id="UP000281741"/>
    </source>
</evidence>
<evidence type="ECO:0000313" key="3">
    <source>
        <dbReference type="EMBL" id="AZA85462.1"/>
    </source>
</evidence>
<dbReference type="PANTHER" id="PTHR30547:SF5">
    <property type="entry name" value="NUCLEASE YHCG-RELATED"/>
    <property type="match status" value="1"/>
</dbReference>
<evidence type="ECO:0000259" key="1">
    <source>
        <dbReference type="Pfam" id="PF06250"/>
    </source>
</evidence>
<gene>
    <name evidence="3" type="ORF">EG349_00980</name>
    <name evidence="4" type="ORF">EG353_19450</name>
</gene>
<dbReference type="RefSeq" id="WP_123853410.1">
    <property type="nucleotide sequence ID" value="NZ_CP033912.1"/>
</dbReference>
<dbReference type="Pfam" id="PF17761">
    <property type="entry name" value="DUF1016_N"/>
    <property type="match status" value="1"/>
</dbReference>
<organism evidence="3 5">
    <name type="scientific">Chryseobacterium shandongense</name>
    <dbReference type="NCBI Taxonomy" id="1493872"/>
    <lineage>
        <taxon>Bacteria</taxon>
        <taxon>Pseudomonadati</taxon>
        <taxon>Bacteroidota</taxon>
        <taxon>Flavobacteriia</taxon>
        <taxon>Flavobacteriales</taxon>
        <taxon>Weeksellaceae</taxon>
        <taxon>Chryseobacterium group</taxon>
        <taxon>Chryseobacterium</taxon>
    </lineage>
</organism>
<feature type="domain" description="YhcG N-terminal" evidence="2">
    <location>
        <begin position="16"/>
        <end position="149"/>
    </location>
</feature>
<dbReference type="EMBL" id="CP033912">
    <property type="protein sequence ID" value="AZA97569.1"/>
    <property type="molecule type" value="Genomic_DNA"/>
</dbReference>
<dbReference type="Pfam" id="PF06250">
    <property type="entry name" value="YhcG_C"/>
    <property type="match status" value="1"/>
</dbReference>
<evidence type="ECO:0000313" key="5">
    <source>
        <dbReference type="Proteomes" id="UP000274073"/>
    </source>
</evidence>
<name>A0AAD0YA58_9FLAO</name>
<protein>
    <submittedName>
        <fullName evidence="3">DUF1016 domain-containing protein</fullName>
    </submittedName>
</protein>
<dbReference type="InterPro" id="IPR053148">
    <property type="entry name" value="PD-DEXK-like_domain"/>
</dbReference>
<dbReference type="PANTHER" id="PTHR30547">
    <property type="entry name" value="UNCHARACTERIZED PROTEIN YHCG-RELATED"/>
    <property type="match status" value="1"/>
</dbReference>
<dbReference type="InterPro" id="IPR041527">
    <property type="entry name" value="YhcG_N"/>
</dbReference>
<dbReference type="Proteomes" id="UP000281741">
    <property type="component" value="Chromosome"/>
</dbReference>
<dbReference type="EMBL" id="CP033915">
    <property type="protein sequence ID" value="AZA85462.1"/>
    <property type="molecule type" value="Genomic_DNA"/>
</dbReference>
<proteinExistence type="predicted"/>
<dbReference type="Proteomes" id="UP000274073">
    <property type="component" value="Chromosome"/>
</dbReference>
<feature type="domain" description="YhcG PDDEXK nuclease" evidence="1">
    <location>
        <begin position="174"/>
        <end position="328"/>
    </location>
</feature>
<evidence type="ECO:0000313" key="4">
    <source>
        <dbReference type="EMBL" id="AZA97569.1"/>
    </source>
</evidence>
<dbReference type="Gene3D" id="3.40.1350.10">
    <property type="match status" value="1"/>
</dbReference>
<dbReference type="GO" id="GO:0003676">
    <property type="term" value="F:nucleic acid binding"/>
    <property type="evidence" value="ECO:0007669"/>
    <property type="project" value="InterPro"/>
</dbReference>
<dbReference type="AlphaFoldDB" id="A0AAD0YA58"/>
<dbReference type="InterPro" id="IPR011856">
    <property type="entry name" value="tRNA_endonuc-like_dom_sf"/>
</dbReference>
<sequence length="336" mass="39068">MMEPTQASYNELLNTIGSTIETARQNAVKAVNHELVKANWEIGRHIVEFEQLGEERAEYGSNLLSNLSKDLKQRFGKGFGRRNILDMRRFYQAYQKWQAVPAKLSWTHIVTLLGVSDDHARKFYEKQTVLENWGYRELDRQINSSLFERLALSKDKKGVLQLAEKGHIITESAEAIKDPYVLDFLKLSQSHQVTEKALEQKIIDNLQMFLLELGKGFAFVGRQYKISLRNRHFYIDLVFYHRILKCFILIDLKIKQVEHNDIGQMNLYLNYFKAEENVEDDNEPIGIILSAEKDEVLVEYATGGISNKIFVSKYQLYLPDKKELQNKVQAILDKES</sequence>
<reference evidence="5 6" key="1">
    <citation type="submission" date="2018-11" db="EMBL/GenBank/DDBJ databases">
        <title>Proposal to divide the Flavobacteriaceae and reorganize its genera based on Amino Acid Identity values calculated from whole genome sequences.</title>
        <authorList>
            <person name="Nicholson A.C."/>
            <person name="Gulvik C.A."/>
            <person name="Whitney A.M."/>
            <person name="Humrighouse B.W."/>
            <person name="Bell M."/>
            <person name="Holmes B."/>
            <person name="Steigerwalt A.G."/>
            <person name="Villarma A."/>
            <person name="Sheth M."/>
            <person name="Batra D."/>
            <person name="Pryor J."/>
            <person name="Bernardet J.-F."/>
            <person name="Hugo C."/>
            <person name="Kampfer P."/>
            <person name="Newman J."/>
            <person name="McQuiston J.R."/>
        </authorList>
    </citation>
    <scope>NUCLEOTIDE SEQUENCE [LARGE SCALE GENOMIC DNA]</scope>
    <source>
        <strain evidence="3 5">G0207</strain>
        <strain evidence="4 6">H5143</strain>
    </source>
</reference>
<evidence type="ECO:0000259" key="2">
    <source>
        <dbReference type="Pfam" id="PF17761"/>
    </source>
</evidence>
<accession>A0AAD0YA58</accession>
<dbReference type="InterPro" id="IPR009362">
    <property type="entry name" value="YhcG_C"/>
</dbReference>
<keyword evidence="6" id="KW-1185">Reference proteome</keyword>